<feature type="domain" description="Reverse transcriptase" evidence="1">
    <location>
        <begin position="1"/>
        <end position="95"/>
    </location>
</feature>
<organism evidence="2 3">
    <name type="scientific">Limosa lapponica baueri</name>
    <dbReference type="NCBI Taxonomy" id="1758121"/>
    <lineage>
        <taxon>Eukaryota</taxon>
        <taxon>Metazoa</taxon>
        <taxon>Chordata</taxon>
        <taxon>Craniata</taxon>
        <taxon>Vertebrata</taxon>
        <taxon>Euteleostomi</taxon>
        <taxon>Archelosauria</taxon>
        <taxon>Archosauria</taxon>
        <taxon>Dinosauria</taxon>
        <taxon>Saurischia</taxon>
        <taxon>Theropoda</taxon>
        <taxon>Coelurosauria</taxon>
        <taxon>Aves</taxon>
        <taxon>Neognathae</taxon>
        <taxon>Neoaves</taxon>
        <taxon>Charadriiformes</taxon>
        <taxon>Scolopacidae</taxon>
        <taxon>Limosa</taxon>
    </lineage>
</organism>
<sequence>MTRLVEEGRAADIAYLAFKKAFDTISCKILIEKQMKYGLDEQTVGWVENWLDDQAQRLVINGTKSSWRPISSGVPQGSILGPILFNVLIYDLKDG</sequence>
<dbReference type="PROSITE" id="PS50878">
    <property type="entry name" value="RT_POL"/>
    <property type="match status" value="1"/>
</dbReference>
<keyword evidence="2" id="KW-0808">Transferase</keyword>
<dbReference type="PANTHER" id="PTHR33332">
    <property type="entry name" value="REVERSE TRANSCRIPTASE DOMAIN-CONTAINING PROTEIN"/>
    <property type="match status" value="1"/>
</dbReference>
<reference evidence="3" key="1">
    <citation type="submission" date="2017-11" db="EMBL/GenBank/DDBJ databases">
        <authorList>
            <person name="Lima N.C."/>
            <person name="Parody-Merino A.M."/>
            <person name="Battley P.F."/>
            <person name="Fidler A.E."/>
            <person name="Prosdocimi F."/>
        </authorList>
    </citation>
    <scope>NUCLEOTIDE SEQUENCE [LARGE SCALE GENOMIC DNA]</scope>
</reference>
<evidence type="ECO:0000313" key="3">
    <source>
        <dbReference type="Proteomes" id="UP000233556"/>
    </source>
</evidence>
<dbReference type="Proteomes" id="UP000233556">
    <property type="component" value="Unassembled WGS sequence"/>
</dbReference>
<dbReference type="OrthoDB" id="416454at2759"/>
<name>A0A2I0T017_LIMLA</name>
<gene>
    <name evidence="2" type="ORF">llap_22551</name>
</gene>
<keyword evidence="2" id="KW-0695">RNA-directed DNA polymerase</keyword>
<evidence type="ECO:0000259" key="1">
    <source>
        <dbReference type="PROSITE" id="PS50878"/>
    </source>
</evidence>
<dbReference type="EMBL" id="KZ530753">
    <property type="protein sequence ID" value="PKU27145.1"/>
    <property type="molecule type" value="Genomic_DNA"/>
</dbReference>
<dbReference type="InterPro" id="IPR000477">
    <property type="entry name" value="RT_dom"/>
</dbReference>
<dbReference type="GO" id="GO:0003964">
    <property type="term" value="F:RNA-directed DNA polymerase activity"/>
    <property type="evidence" value="ECO:0007669"/>
    <property type="project" value="UniProtKB-KW"/>
</dbReference>
<dbReference type="Pfam" id="PF00078">
    <property type="entry name" value="RVT_1"/>
    <property type="match status" value="1"/>
</dbReference>
<proteinExistence type="predicted"/>
<reference evidence="3" key="2">
    <citation type="submission" date="2017-12" db="EMBL/GenBank/DDBJ databases">
        <title>Genome sequence of the Bar-tailed Godwit (Limosa lapponica baueri).</title>
        <authorList>
            <person name="Lima N.C.B."/>
            <person name="Parody-Merino A.M."/>
            <person name="Battley P.F."/>
            <person name="Fidler A.E."/>
            <person name="Prosdocimi F."/>
        </authorList>
    </citation>
    <scope>NUCLEOTIDE SEQUENCE [LARGE SCALE GENOMIC DNA]</scope>
</reference>
<keyword evidence="3" id="KW-1185">Reference proteome</keyword>
<accession>A0A2I0T017</accession>
<evidence type="ECO:0000313" key="2">
    <source>
        <dbReference type="EMBL" id="PKU27145.1"/>
    </source>
</evidence>
<protein>
    <submittedName>
        <fullName evidence="2">Rna-directed dna polymerase from mobile element jockey-like</fullName>
    </submittedName>
</protein>
<keyword evidence="2" id="KW-0548">Nucleotidyltransferase</keyword>
<dbReference type="AlphaFoldDB" id="A0A2I0T017"/>